<dbReference type="EMBL" id="JACHIG010000016">
    <property type="protein sequence ID" value="MBB5035390.1"/>
    <property type="molecule type" value="Genomic_DNA"/>
</dbReference>
<dbReference type="RefSeq" id="WP_184344124.1">
    <property type="nucleotide sequence ID" value="NZ_JACHIG010000016.1"/>
</dbReference>
<organism evidence="2 3">
    <name type="scientific">Prosthecobacter vanneervenii</name>
    <dbReference type="NCBI Taxonomy" id="48466"/>
    <lineage>
        <taxon>Bacteria</taxon>
        <taxon>Pseudomonadati</taxon>
        <taxon>Verrucomicrobiota</taxon>
        <taxon>Verrucomicrobiia</taxon>
        <taxon>Verrucomicrobiales</taxon>
        <taxon>Verrucomicrobiaceae</taxon>
        <taxon>Prosthecobacter</taxon>
    </lineage>
</organism>
<dbReference type="Proteomes" id="UP000590740">
    <property type="component" value="Unassembled WGS sequence"/>
</dbReference>
<evidence type="ECO:0000256" key="1">
    <source>
        <dbReference type="SAM" id="Coils"/>
    </source>
</evidence>
<comment type="caution">
    <text evidence="2">The sequence shown here is derived from an EMBL/GenBank/DDBJ whole genome shotgun (WGS) entry which is preliminary data.</text>
</comment>
<feature type="coiled-coil region" evidence="1">
    <location>
        <begin position="36"/>
        <end position="92"/>
    </location>
</feature>
<evidence type="ECO:0000313" key="2">
    <source>
        <dbReference type="EMBL" id="MBB5035390.1"/>
    </source>
</evidence>
<keyword evidence="3" id="KW-1185">Reference proteome</keyword>
<keyword evidence="1" id="KW-0175">Coiled coil</keyword>
<gene>
    <name evidence="2" type="ORF">HNQ65_005000</name>
</gene>
<protein>
    <submittedName>
        <fullName evidence="2">Uncharacterized protein</fullName>
    </submittedName>
</protein>
<dbReference type="AlphaFoldDB" id="A0A7W8DMT4"/>
<evidence type="ECO:0000313" key="3">
    <source>
        <dbReference type="Proteomes" id="UP000590740"/>
    </source>
</evidence>
<name>A0A7W8DMT4_9BACT</name>
<sequence>MTAIKNLTALLVLSFLASGVLGWFLFQARTDLAATHAQIEQMKADHLEELKAKETECQRTLDTQAAQHQKMITALNDEHEKKIDELRQGERKRLAIAAKEFENIFEGNKTTMQYIDLLEDKVKAGQTLSKAEVEKLTIITTGLSYLKKQYQKPMQEFQELANYFDAQASKHLEKPKGGFFKRLFSSDFREAEKEYLRQEGAKEAFEQAQGKFSTTYKQAQKVMGSVNLDADAQLQKLHSYIDDKQQQNAQDLSSFFDKARKALRTHQDVLDFEPDTARLPAPKPQP</sequence>
<proteinExistence type="predicted"/>
<accession>A0A7W8DMT4</accession>
<reference evidence="2 3" key="1">
    <citation type="submission" date="2020-08" db="EMBL/GenBank/DDBJ databases">
        <title>Genomic Encyclopedia of Type Strains, Phase IV (KMG-IV): sequencing the most valuable type-strain genomes for metagenomic binning, comparative biology and taxonomic classification.</title>
        <authorList>
            <person name="Goeker M."/>
        </authorList>
    </citation>
    <scope>NUCLEOTIDE SEQUENCE [LARGE SCALE GENOMIC DNA]</scope>
    <source>
        <strain evidence="2 3">DSM 12252</strain>
    </source>
</reference>